<protein>
    <submittedName>
        <fullName evidence="3">SRPBCC family protein</fullName>
    </submittedName>
</protein>
<name>A0A938XZL2_9ACTN</name>
<accession>A0A938XZL2</accession>
<reference evidence="3" key="1">
    <citation type="submission" date="2021-01" db="EMBL/GenBank/DDBJ databases">
        <title>Novel species in genus Nocardioides.</title>
        <authorList>
            <person name="Zhang G."/>
        </authorList>
    </citation>
    <scope>NUCLEOTIDE SEQUENCE</scope>
    <source>
        <strain evidence="3">Zg-536</strain>
    </source>
</reference>
<sequence length="289" mass="29933">MDLTHAFQVPADLDETWTTFGDIAGLAECFPGAQVTSVDTDDDGAPTFEGTCKVKLGPIALVYAGAGRFVERDEKEYRFVVHAKGRDKRGNGTAGAKVTVTMKAVEPDESGEQTRVEVVTDLAITGKPAQFGRGVMQDVSDKLLSQFVARLEERMVAPAQPAEVGAGQGTGLETDQDGGPASVPTGAAAVDAPGEDQDAGPASAPPPDPDGGGPTSMGRPVGVGPSAGQPAGQSVGRAPTADDALDLGSAVLPVLVKSYGKRVALGLAVLLALGVVLRRRRNRRNRRHW</sequence>
<feature type="transmembrane region" description="Helical" evidence="2">
    <location>
        <begin position="259"/>
        <end position="277"/>
    </location>
</feature>
<keyword evidence="2" id="KW-1133">Transmembrane helix</keyword>
<comment type="caution">
    <text evidence="3">The sequence shown here is derived from an EMBL/GenBank/DDBJ whole genome shotgun (WGS) entry which is preliminary data.</text>
</comment>
<evidence type="ECO:0000313" key="4">
    <source>
        <dbReference type="Proteomes" id="UP000663791"/>
    </source>
</evidence>
<dbReference type="SUPFAM" id="SSF55961">
    <property type="entry name" value="Bet v1-like"/>
    <property type="match status" value="1"/>
</dbReference>
<dbReference type="Proteomes" id="UP000663791">
    <property type="component" value="Unassembled WGS sequence"/>
</dbReference>
<dbReference type="Pfam" id="PF06240">
    <property type="entry name" value="COXG"/>
    <property type="match status" value="1"/>
</dbReference>
<dbReference type="EMBL" id="JAERTX010000004">
    <property type="protein sequence ID" value="MBM9459422.1"/>
    <property type="molecule type" value="Genomic_DNA"/>
</dbReference>
<dbReference type="PANTHER" id="PTHR38588:SF1">
    <property type="entry name" value="BLL0334 PROTEIN"/>
    <property type="match status" value="1"/>
</dbReference>
<evidence type="ECO:0000313" key="3">
    <source>
        <dbReference type="EMBL" id="MBM9459422.1"/>
    </source>
</evidence>
<keyword evidence="4" id="KW-1185">Reference proteome</keyword>
<gene>
    <name evidence="3" type="ORF">JK386_05870</name>
</gene>
<dbReference type="CDD" id="cd07823">
    <property type="entry name" value="SRPBCC_5"/>
    <property type="match status" value="1"/>
</dbReference>
<dbReference type="PANTHER" id="PTHR38588">
    <property type="entry name" value="BLL0334 PROTEIN"/>
    <property type="match status" value="1"/>
</dbReference>
<evidence type="ECO:0000256" key="2">
    <source>
        <dbReference type="SAM" id="Phobius"/>
    </source>
</evidence>
<dbReference type="Gene3D" id="3.30.530.20">
    <property type="match status" value="1"/>
</dbReference>
<organism evidence="3 4">
    <name type="scientific">Nocardioides faecalis</name>
    <dbReference type="NCBI Taxonomy" id="2803858"/>
    <lineage>
        <taxon>Bacteria</taxon>
        <taxon>Bacillati</taxon>
        <taxon>Actinomycetota</taxon>
        <taxon>Actinomycetes</taxon>
        <taxon>Propionibacteriales</taxon>
        <taxon>Nocardioidaceae</taxon>
        <taxon>Nocardioides</taxon>
    </lineage>
</organism>
<keyword evidence="2" id="KW-0812">Transmembrane</keyword>
<dbReference type="InterPro" id="IPR023393">
    <property type="entry name" value="START-like_dom_sf"/>
</dbReference>
<dbReference type="RefSeq" id="WP_205290711.1">
    <property type="nucleotide sequence ID" value="NZ_CP074406.1"/>
</dbReference>
<feature type="region of interest" description="Disordered" evidence="1">
    <location>
        <begin position="159"/>
        <end position="240"/>
    </location>
</feature>
<dbReference type="AlphaFoldDB" id="A0A938XZL2"/>
<keyword evidence="2" id="KW-0472">Membrane</keyword>
<proteinExistence type="predicted"/>
<evidence type="ECO:0000256" key="1">
    <source>
        <dbReference type="SAM" id="MobiDB-lite"/>
    </source>
</evidence>
<dbReference type="InterPro" id="IPR010419">
    <property type="entry name" value="CO_DH_gsu"/>
</dbReference>